<evidence type="ECO:0000313" key="2">
    <source>
        <dbReference type="Proteomes" id="UP000000269"/>
    </source>
</evidence>
<dbReference type="KEGG" id="aoe:Clos_0451"/>
<name>A8MLU6_ALKOO</name>
<evidence type="ECO:0008006" key="3">
    <source>
        <dbReference type="Google" id="ProtNLM"/>
    </source>
</evidence>
<dbReference type="Proteomes" id="UP000000269">
    <property type="component" value="Chromosome"/>
</dbReference>
<dbReference type="OrthoDB" id="6120799at2"/>
<dbReference type="HOGENOM" id="CLU_133126_0_0_9"/>
<dbReference type="AlphaFoldDB" id="A8MLU6"/>
<protein>
    <recommendedName>
        <fullName evidence="3">Thioredoxin</fullName>
    </recommendedName>
</protein>
<reference evidence="2" key="1">
    <citation type="submission" date="2007-10" db="EMBL/GenBank/DDBJ databases">
        <title>Complete genome of Alkaliphilus oremlandii OhILAs.</title>
        <authorList>
            <person name="Copeland A."/>
            <person name="Lucas S."/>
            <person name="Lapidus A."/>
            <person name="Barry K."/>
            <person name="Detter J.C."/>
            <person name="Glavina del Rio T."/>
            <person name="Hammon N."/>
            <person name="Israni S."/>
            <person name="Dalin E."/>
            <person name="Tice H."/>
            <person name="Pitluck S."/>
            <person name="Chain P."/>
            <person name="Malfatti S."/>
            <person name="Shin M."/>
            <person name="Vergez L."/>
            <person name="Schmutz J."/>
            <person name="Larimer F."/>
            <person name="Land M."/>
            <person name="Hauser L."/>
            <person name="Kyrpides N."/>
            <person name="Mikhailova N."/>
            <person name="Stolz J.F."/>
            <person name="Dawson A."/>
            <person name="Fisher E."/>
            <person name="Crable B."/>
            <person name="Perera E."/>
            <person name="Lisak J."/>
            <person name="Ranganathan M."/>
            <person name="Basu P."/>
            <person name="Richardson P."/>
        </authorList>
    </citation>
    <scope>NUCLEOTIDE SEQUENCE [LARGE SCALE GENOMIC DNA]</scope>
    <source>
        <strain evidence="2">OhILAs</strain>
    </source>
</reference>
<evidence type="ECO:0000313" key="1">
    <source>
        <dbReference type="EMBL" id="ABW18013.1"/>
    </source>
</evidence>
<dbReference type="EMBL" id="CP000853">
    <property type="protein sequence ID" value="ABW18013.1"/>
    <property type="molecule type" value="Genomic_DNA"/>
</dbReference>
<organism evidence="1 2">
    <name type="scientific">Alkaliphilus oremlandii (strain OhILAs)</name>
    <name type="common">Clostridium oremlandii (strain OhILAs)</name>
    <dbReference type="NCBI Taxonomy" id="350688"/>
    <lineage>
        <taxon>Bacteria</taxon>
        <taxon>Bacillati</taxon>
        <taxon>Bacillota</taxon>
        <taxon>Clostridia</taxon>
        <taxon>Peptostreptococcales</taxon>
        <taxon>Natronincolaceae</taxon>
        <taxon>Alkaliphilus</taxon>
    </lineage>
</organism>
<accession>A8MLU6</accession>
<keyword evidence="2" id="KW-1185">Reference proteome</keyword>
<proteinExistence type="predicted"/>
<dbReference type="RefSeq" id="WP_012158328.1">
    <property type="nucleotide sequence ID" value="NC_009922.1"/>
</dbReference>
<dbReference type="STRING" id="350688.Clos_0451"/>
<dbReference type="eggNOG" id="COG0526">
    <property type="taxonomic scope" value="Bacteria"/>
</dbReference>
<dbReference type="SUPFAM" id="SSF52833">
    <property type="entry name" value="Thioredoxin-like"/>
    <property type="match status" value="1"/>
</dbReference>
<dbReference type="Pfam" id="PF14595">
    <property type="entry name" value="Thioredoxin_9"/>
    <property type="match status" value="1"/>
</dbReference>
<dbReference type="Gene3D" id="3.40.30.10">
    <property type="entry name" value="Glutaredoxin"/>
    <property type="match status" value="1"/>
</dbReference>
<dbReference type="InterPro" id="IPR036249">
    <property type="entry name" value="Thioredoxin-like_sf"/>
</dbReference>
<gene>
    <name evidence="1" type="ordered locus">Clos_0451</name>
</gene>
<sequence length="170" mass="19976">MIVQQLFESGMSFEVFAPNDHDVNMEKLLKIYEQIQLDEEFINKIKFIHKNIYILVFAELWCPDCIINLPAIKKISEVNPNITFRILPRDGYEQYMEPYKIGGKPKIPTCVIFNDKFEEIGAFIEYPKILRDIVNKGNQVEVIVAKRKYHKGEYVVDTIKEIFDLIMKAI</sequence>